<dbReference type="SMART" id="SM00046">
    <property type="entry name" value="DAGKc"/>
    <property type="match status" value="1"/>
</dbReference>
<dbReference type="GO" id="GO:0005886">
    <property type="term" value="C:plasma membrane"/>
    <property type="evidence" value="ECO:0007669"/>
    <property type="project" value="UniProtKB-SubCell"/>
</dbReference>
<evidence type="ECO:0000256" key="37">
    <source>
        <dbReference type="ARBA" id="ARBA00050897"/>
    </source>
</evidence>
<dbReference type="InterPro" id="IPR036770">
    <property type="entry name" value="Ankyrin_rpt-contain_sf"/>
</dbReference>
<dbReference type="InterPro" id="IPR017438">
    <property type="entry name" value="ATP-NAD_kinase_N"/>
</dbReference>
<evidence type="ECO:0000256" key="4">
    <source>
        <dbReference type="ARBA" id="ARBA00004514"/>
    </source>
</evidence>
<evidence type="ECO:0000256" key="21">
    <source>
        <dbReference type="ARBA" id="ARBA00023242"/>
    </source>
</evidence>
<keyword evidence="16" id="KW-0862">Zinc</keyword>
<dbReference type="PROSITE" id="PS50146">
    <property type="entry name" value="DAGK"/>
    <property type="match status" value="1"/>
</dbReference>
<evidence type="ECO:0000256" key="30">
    <source>
        <dbReference type="ARBA" id="ARBA00034638"/>
    </source>
</evidence>
<dbReference type="SMART" id="SM00248">
    <property type="entry name" value="ANK"/>
    <property type="match status" value="2"/>
</dbReference>
<evidence type="ECO:0000256" key="26">
    <source>
        <dbReference type="ARBA" id="ARBA00023411"/>
    </source>
</evidence>
<evidence type="ECO:0000256" key="9">
    <source>
        <dbReference type="ARBA" id="ARBA00022553"/>
    </source>
</evidence>
<evidence type="ECO:0000256" key="43">
    <source>
        <dbReference type="RuleBase" id="RU361128"/>
    </source>
</evidence>
<name>A0A8D3EBP2_SCOMX</name>
<reference evidence="46" key="2">
    <citation type="submission" date="2025-08" db="UniProtKB">
        <authorList>
            <consortium name="Ensembl"/>
        </authorList>
    </citation>
    <scope>IDENTIFICATION</scope>
</reference>
<keyword evidence="22" id="KW-0966">Cell projection</keyword>
<comment type="catalytic activity">
    <reaction evidence="29">
        <text>1-hexadecanoyl-2-(9Z-octadecenoyl)-sn-glycerol + ATP = 1-hexadecanoyl-2-(9Z-octadecenoyl)-sn-glycero-3-phosphate + ADP + H(+)</text>
        <dbReference type="Rhea" id="RHEA:43416"/>
        <dbReference type="ChEBI" id="CHEBI:15378"/>
        <dbReference type="ChEBI" id="CHEBI:30616"/>
        <dbReference type="ChEBI" id="CHEBI:64839"/>
        <dbReference type="ChEBI" id="CHEBI:75466"/>
        <dbReference type="ChEBI" id="CHEBI:456216"/>
    </reaction>
    <physiologicalReaction direction="left-to-right" evidence="29">
        <dbReference type="Rhea" id="RHEA:43417"/>
    </physiologicalReaction>
</comment>
<comment type="catalytic activity">
    <reaction evidence="27">
        <text>1-O-hexadecyl-sn-glycerol + ATP = 1-O-hexadecyl-sn-glycero-3-phosphate + ADP + H(+)</text>
        <dbReference type="Rhea" id="RHEA:41672"/>
        <dbReference type="ChEBI" id="CHEBI:15378"/>
        <dbReference type="ChEBI" id="CHEBI:30616"/>
        <dbReference type="ChEBI" id="CHEBI:34115"/>
        <dbReference type="ChEBI" id="CHEBI:77580"/>
        <dbReference type="ChEBI" id="CHEBI:456216"/>
    </reaction>
    <physiologicalReaction direction="left-to-right" evidence="27">
        <dbReference type="Rhea" id="RHEA:41673"/>
    </physiologicalReaction>
</comment>
<evidence type="ECO:0000256" key="8">
    <source>
        <dbReference type="ARBA" id="ARBA00022490"/>
    </source>
</evidence>
<evidence type="ECO:0000256" key="18">
    <source>
        <dbReference type="ARBA" id="ARBA00023043"/>
    </source>
</evidence>
<comment type="catalytic activity">
    <reaction evidence="24">
        <text>1,2-didecanoyl-sn-glycerol + ATP = 1,2-didecanoyl-sn-glycero-3-phosphate + ADP + H(+)</text>
        <dbReference type="Rhea" id="RHEA:43428"/>
        <dbReference type="ChEBI" id="CHEBI:15378"/>
        <dbReference type="ChEBI" id="CHEBI:18155"/>
        <dbReference type="ChEBI" id="CHEBI:30616"/>
        <dbReference type="ChEBI" id="CHEBI:78227"/>
        <dbReference type="ChEBI" id="CHEBI:456216"/>
    </reaction>
    <physiologicalReaction direction="left-to-right" evidence="24">
        <dbReference type="Rhea" id="RHEA:43429"/>
    </physiologicalReaction>
</comment>
<dbReference type="Ensembl" id="ENSSMAT00000079342.1">
    <property type="protein sequence ID" value="ENSSMAP00000069201.1"/>
    <property type="gene ID" value="ENSSMAG00000009886.2"/>
</dbReference>
<dbReference type="FunFam" id="2.60.200.40:FF:000002">
    <property type="entry name" value="Diacylglycerol kinase"/>
    <property type="match status" value="1"/>
</dbReference>
<dbReference type="Pfam" id="PF23578">
    <property type="entry name" value="DGKI"/>
    <property type="match status" value="1"/>
</dbReference>
<evidence type="ECO:0000256" key="7">
    <source>
        <dbReference type="ARBA" id="ARBA00022475"/>
    </source>
</evidence>
<dbReference type="PROSITE" id="PS50088">
    <property type="entry name" value="ANK_REPEAT"/>
    <property type="match status" value="1"/>
</dbReference>
<dbReference type="PANTHER" id="PTHR11255">
    <property type="entry name" value="DIACYLGLYCEROL KINASE"/>
    <property type="match status" value="1"/>
</dbReference>
<evidence type="ECO:0000256" key="14">
    <source>
        <dbReference type="ARBA" id="ARBA00022771"/>
    </source>
</evidence>
<dbReference type="InterPro" id="IPR037607">
    <property type="entry name" value="DGK"/>
</dbReference>
<accession>A0A8D3EBP2</accession>
<gene>
    <name evidence="46" type="primary">DGKZ</name>
</gene>
<evidence type="ECO:0000256" key="16">
    <source>
        <dbReference type="ARBA" id="ARBA00022833"/>
    </source>
</evidence>
<keyword evidence="9" id="KW-0597">Phosphoprotein</keyword>
<keyword evidence="17 43" id="KW-0067">ATP-binding</keyword>
<dbReference type="GO" id="GO:0098978">
    <property type="term" value="C:glutamatergic synapse"/>
    <property type="evidence" value="ECO:0007669"/>
    <property type="project" value="TreeGrafter"/>
</dbReference>
<dbReference type="AlphaFoldDB" id="A0A8D3EBP2"/>
<comment type="subcellular location">
    <subcellularLocation>
        <location evidence="2">Cell membrane</location>
    </subcellularLocation>
    <subcellularLocation>
        <location evidence="3">Cell projection</location>
        <location evidence="3">Lamellipodium</location>
    </subcellularLocation>
    <subcellularLocation>
        <location evidence="4">Cytoplasm</location>
        <location evidence="4">Cytosol</location>
    </subcellularLocation>
    <subcellularLocation>
        <location evidence="1">Nucleus</location>
    </subcellularLocation>
</comment>
<keyword evidence="21" id="KW-0539">Nucleus</keyword>
<keyword evidence="10 43" id="KW-0808">Transferase</keyword>
<evidence type="ECO:0000256" key="44">
    <source>
        <dbReference type="SAM" id="MobiDB-lite"/>
    </source>
</evidence>
<dbReference type="UniPathway" id="UPA00230"/>
<dbReference type="PANTHER" id="PTHR11255:SF43">
    <property type="entry name" value="DIACYLGLYCEROL KINASE ZETA"/>
    <property type="match status" value="1"/>
</dbReference>
<evidence type="ECO:0000256" key="41">
    <source>
        <dbReference type="ARBA" id="ARBA00060536"/>
    </source>
</evidence>
<dbReference type="GO" id="GO:0030027">
    <property type="term" value="C:lamellipodium"/>
    <property type="evidence" value="ECO:0007669"/>
    <property type="project" value="UniProtKB-SubCell"/>
</dbReference>
<comment type="catalytic activity">
    <reaction evidence="32">
        <text>1-O-hexadecyl-2-acetyl-sn-glycerol + ATP = 1-O-hexadecyl-2-acetyl-sn-glycero-3-phosphate + ADP + H(+)</text>
        <dbReference type="Rhea" id="RHEA:41676"/>
        <dbReference type="ChEBI" id="CHEBI:15378"/>
        <dbReference type="ChEBI" id="CHEBI:30616"/>
        <dbReference type="ChEBI" id="CHEBI:75936"/>
        <dbReference type="ChEBI" id="CHEBI:78385"/>
        <dbReference type="ChEBI" id="CHEBI:456216"/>
    </reaction>
    <physiologicalReaction direction="left-to-right" evidence="32">
        <dbReference type="Rhea" id="RHEA:41677"/>
    </physiologicalReaction>
</comment>
<evidence type="ECO:0000256" key="23">
    <source>
        <dbReference type="ARBA" id="ARBA00023371"/>
    </source>
</evidence>
<dbReference type="Pfam" id="PF12796">
    <property type="entry name" value="Ank_2"/>
    <property type="match status" value="1"/>
</dbReference>
<keyword evidence="15 43" id="KW-0418">Kinase</keyword>
<dbReference type="Gene3D" id="3.40.50.10330">
    <property type="entry name" value="Probable inorganic polyphosphate/atp-NAD kinase, domain 1"/>
    <property type="match status" value="1"/>
</dbReference>
<evidence type="ECO:0000256" key="40">
    <source>
        <dbReference type="ARBA" id="ARBA00051725"/>
    </source>
</evidence>
<dbReference type="Gene3D" id="1.25.40.20">
    <property type="entry name" value="Ankyrin repeat-containing domain"/>
    <property type="match status" value="1"/>
</dbReference>
<dbReference type="GO" id="GO:0008270">
    <property type="term" value="F:zinc ion binding"/>
    <property type="evidence" value="ECO:0007669"/>
    <property type="project" value="UniProtKB-KW"/>
</dbReference>
<evidence type="ECO:0000256" key="11">
    <source>
        <dbReference type="ARBA" id="ARBA00022723"/>
    </source>
</evidence>
<evidence type="ECO:0000256" key="33">
    <source>
        <dbReference type="ARBA" id="ARBA00049500"/>
    </source>
</evidence>
<evidence type="ECO:0000256" key="31">
    <source>
        <dbReference type="ARBA" id="ARBA00034642"/>
    </source>
</evidence>
<evidence type="ECO:0000256" key="12">
    <source>
        <dbReference type="ARBA" id="ARBA00022737"/>
    </source>
</evidence>
<evidence type="ECO:0000256" key="24">
    <source>
        <dbReference type="ARBA" id="ARBA00023395"/>
    </source>
</evidence>
<keyword evidence="20" id="KW-0472">Membrane</keyword>
<dbReference type="GeneTree" id="ENSGT00940000156152"/>
<comment type="catalytic activity">
    <reaction evidence="26">
        <text>a 1,2-diacyl-sn-glycerol + ATP = a 1,2-diacyl-sn-glycero-3-phosphate + ADP + H(+)</text>
        <dbReference type="Rhea" id="RHEA:10272"/>
        <dbReference type="ChEBI" id="CHEBI:15378"/>
        <dbReference type="ChEBI" id="CHEBI:17815"/>
        <dbReference type="ChEBI" id="CHEBI:30616"/>
        <dbReference type="ChEBI" id="CHEBI:58608"/>
        <dbReference type="ChEBI" id="CHEBI:456216"/>
        <dbReference type="EC" id="2.7.1.107"/>
    </reaction>
    <physiologicalReaction direction="left-to-right" evidence="26">
        <dbReference type="Rhea" id="RHEA:10273"/>
    </physiologicalReaction>
</comment>
<evidence type="ECO:0000256" key="39">
    <source>
        <dbReference type="ARBA" id="ARBA00051332"/>
    </source>
</evidence>
<evidence type="ECO:0000256" key="15">
    <source>
        <dbReference type="ARBA" id="ARBA00022777"/>
    </source>
</evidence>
<evidence type="ECO:0000256" key="28">
    <source>
        <dbReference type="ARBA" id="ARBA00034624"/>
    </source>
</evidence>
<comment type="catalytic activity">
    <reaction evidence="39">
        <text>1,2-ditetradecanoyl-sn-glycerol + ATP = 1,2-ditetradecanoyl-sn-glycero-3-phosphate + ADP + H(+)</text>
        <dbReference type="Rhea" id="RHEA:43444"/>
        <dbReference type="ChEBI" id="CHEBI:15378"/>
        <dbReference type="ChEBI" id="CHEBI:30616"/>
        <dbReference type="ChEBI" id="CHEBI:80651"/>
        <dbReference type="ChEBI" id="CHEBI:83550"/>
        <dbReference type="ChEBI" id="CHEBI:456216"/>
    </reaction>
    <physiologicalReaction direction="left-to-right" evidence="39">
        <dbReference type="Rhea" id="RHEA:43445"/>
    </physiologicalReaction>
</comment>
<dbReference type="GO" id="GO:0046486">
    <property type="term" value="P:glycerolipid metabolic process"/>
    <property type="evidence" value="ECO:0007669"/>
    <property type="project" value="UniProtKB-UniPathway"/>
</dbReference>
<reference evidence="46" key="1">
    <citation type="submission" date="2023-05" db="EMBL/GenBank/DDBJ databases">
        <title>High-quality long-read genome of Scophthalmus maximus.</title>
        <authorList>
            <person name="Lien S."/>
            <person name="Martinez P."/>
        </authorList>
    </citation>
    <scope>NUCLEOTIDE SEQUENCE [LARGE SCALE GENOMIC DNA]</scope>
</reference>
<dbReference type="GO" id="GO:0047649">
    <property type="term" value="F:alkylglycerol kinase activity"/>
    <property type="evidence" value="ECO:0007669"/>
    <property type="project" value="UniProtKB-EC"/>
</dbReference>
<keyword evidence="19" id="KW-0443">Lipid metabolism</keyword>
<comment type="catalytic activity">
    <reaction evidence="33">
        <text>a 1-O-alkyl-sn-glycerol + ATP = a 1-O-alkyl-sn-glycero-3-phosphate + ADP + H(+)</text>
        <dbReference type="Rhea" id="RHEA:16937"/>
        <dbReference type="ChEBI" id="CHEBI:15378"/>
        <dbReference type="ChEBI" id="CHEBI:15850"/>
        <dbReference type="ChEBI" id="CHEBI:30616"/>
        <dbReference type="ChEBI" id="CHEBI:58014"/>
        <dbReference type="ChEBI" id="CHEBI:456216"/>
        <dbReference type="EC" id="2.7.1.93"/>
    </reaction>
    <physiologicalReaction direction="left-to-right" evidence="33">
        <dbReference type="Rhea" id="RHEA:16938"/>
    </physiologicalReaction>
</comment>
<evidence type="ECO:0000256" key="34">
    <source>
        <dbReference type="ARBA" id="ARBA00050429"/>
    </source>
</evidence>
<feature type="domain" description="DAGKc" evidence="45">
    <location>
        <begin position="71"/>
        <end position="205"/>
    </location>
</feature>
<dbReference type="SMART" id="SM00045">
    <property type="entry name" value="DAGKa"/>
    <property type="match status" value="1"/>
</dbReference>
<dbReference type="InterPro" id="IPR002110">
    <property type="entry name" value="Ankyrin_rpt"/>
</dbReference>
<feature type="region of interest" description="Disordered" evidence="44">
    <location>
        <begin position="29"/>
        <end position="56"/>
    </location>
</feature>
<evidence type="ECO:0000256" key="20">
    <source>
        <dbReference type="ARBA" id="ARBA00023136"/>
    </source>
</evidence>
<evidence type="ECO:0000313" key="47">
    <source>
        <dbReference type="Proteomes" id="UP000694558"/>
    </source>
</evidence>
<dbReference type="SUPFAM" id="SSF111331">
    <property type="entry name" value="NAD kinase/diacylglycerol kinase-like"/>
    <property type="match status" value="1"/>
</dbReference>
<keyword evidence="7" id="KW-1003">Cell membrane</keyword>
<evidence type="ECO:0000256" key="35">
    <source>
        <dbReference type="ARBA" id="ARBA00050690"/>
    </source>
</evidence>
<proteinExistence type="inferred from homology"/>
<evidence type="ECO:0000256" key="6">
    <source>
        <dbReference type="ARBA" id="ARBA00009280"/>
    </source>
</evidence>
<dbReference type="GO" id="GO:0007200">
    <property type="term" value="P:phospholipase C-activating G protein-coupled receptor signaling pathway"/>
    <property type="evidence" value="ECO:0007669"/>
    <property type="project" value="InterPro"/>
</dbReference>
<comment type="catalytic activity">
    <reaction evidence="28">
        <text>1-O-hexadecyl-2-(5Z,8Z,11Z,14Z-eicosatetraenoyl)-sn-glycerol + ATP = 1-O-hexadecyl-2-(5Z,8Z,11Z,14Z-eicosatetraenoyl)-sn-glycero-3-phosphate + ADP + H(+)</text>
        <dbReference type="Rhea" id="RHEA:40403"/>
        <dbReference type="ChEBI" id="CHEBI:15378"/>
        <dbReference type="ChEBI" id="CHEBI:30616"/>
        <dbReference type="ChEBI" id="CHEBI:77184"/>
        <dbReference type="ChEBI" id="CHEBI:77186"/>
        <dbReference type="ChEBI" id="CHEBI:456216"/>
    </reaction>
    <physiologicalReaction direction="left-to-right" evidence="28">
        <dbReference type="Rhea" id="RHEA:40404"/>
    </physiologicalReaction>
</comment>
<dbReference type="GO" id="GO:0005524">
    <property type="term" value="F:ATP binding"/>
    <property type="evidence" value="ECO:0007669"/>
    <property type="project" value="UniProtKB-KW"/>
</dbReference>
<evidence type="ECO:0000256" key="38">
    <source>
        <dbReference type="ARBA" id="ARBA00051008"/>
    </source>
</evidence>
<evidence type="ECO:0000259" key="45">
    <source>
        <dbReference type="PROSITE" id="PS50146"/>
    </source>
</evidence>
<feature type="repeat" description="ANK" evidence="42">
    <location>
        <begin position="592"/>
        <end position="624"/>
    </location>
</feature>
<dbReference type="FunFam" id="3.40.50.10330:FF:000002">
    <property type="entry name" value="Diacylglycerol kinase"/>
    <property type="match status" value="1"/>
</dbReference>
<comment type="pathway">
    <text evidence="41">Glycerolipid metabolism.</text>
</comment>
<dbReference type="InterPro" id="IPR056383">
    <property type="entry name" value="DGKI-like_dom"/>
</dbReference>
<evidence type="ECO:0000256" key="32">
    <source>
        <dbReference type="ARBA" id="ARBA00034647"/>
    </source>
</evidence>
<evidence type="ECO:0000256" key="2">
    <source>
        <dbReference type="ARBA" id="ARBA00004236"/>
    </source>
</evidence>
<evidence type="ECO:0000256" key="19">
    <source>
        <dbReference type="ARBA" id="ARBA00023098"/>
    </source>
</evidence>
<evidence type="ECO:0000256" key="1">
    <source>
        <dbReference type="ARBA" id="ARBA00004123"/>
    </source>
</evidence>
<evidence type="ECO:0000256" key="17">
    <source>
        <dbReference type="ARBA" id="ARBA00022840"/>
    </source>
</evidence>
<comment type="pathway">
    <text evidence="5">Lipid metabolism; glycerolipid metabolism.</text>
</comment>
<dbReference type="GO" id="GO:0004143">
    <property type="term" value="F:ATP-dependent diacylglycerol kinase activity"/>
    <property type="evidence" value="ECO:0007669"/>
    <property type="project" value="UniProtKB-EC"/>
</dbReference>
<keyword evidence="13 43" id="KW-0547">Nucleotide-binding</keyword>
<comment type="catalytic activity">
    <reaction evidence="30">
        <text>1-O-hexadecyl-2-(9Z-octadecenoyl)-sn-glycerol + ATP = 1-O-hexadecyl-2-(9Z-octadecenoyl)-sn-glycero-3-phosphate + ADP + H(+)</text>
        <dbReference type="Rhea" id="RHEA:40407"/>
        <dbReference type="ChEBI" id="CHEBI:15378"/>
        <dbReference type="ChEBI" id="CHEBI:30616"/>
        <dbReference type="ChEBI" id="CHEBI:77185"/>
        <dbReference type="ChEBI" id="CHEBI:77187"/>
        <dbReference type="ChEBI" id="CHEBI:456216"/>
    </reaction>
    <physiologicalReaction direction="left-to-right" evidence="30">
        <dbReference type="Rhea" id="RHEA:40408"/>
    </physiologicalReaction>
</comment>
<sequence length="663" mass="74207">MLQQIEEACPIGAHAALIVPPTWIIRVRRHQSSMKSSKKKKRTSFKRKSSKKGAEEGRQWRPFIIRPIPSPLMKPLLVFVNPKSGGNQGTKIMQSFMWYLNPRQVFDLSQGGPKEGLELYRKVHNLRILACGGDGTVGWILSCLDELALNPQPPVAVLPLGTGNDLARTLNWGGGYTDEPLSKILSHVEDGTVVQLDRWNLQVEANPSAGAEVDEQQTDKLPLDVFNNYFSLGFDAHVTLEFHESREANPEKFNSRFKNKMFYAGTAFSDFLMGSSKDLSKHIKVVCDGTDITPKVQDLKLQCLVFLNIPRYCAGTTPWGNPSEHHDFEPQRHDDGYIEVIGFTMTSLATLQVGGHGERLNQCREVTLTTTKPLPVQVDGEPCRLAPSVIHISLRNQANMVQKTKRRTSLPHLNDQQPVPDRLRIRVSRISMTDYEALHYDKDKLRQASIPLGLIVVPGDSDLETCREHIQRLQEEHLNYVSEISQEELFILDPELIVMTTIGTSPSASLDVATPGSTPPMEPVRGQSLHEVELHNSVCLQELHLKGADLTALDQSDCSLLHHAVSTGSKEMVRFILDNAPNDLLDVTEKLHGETVLHRAASLCHRTICHYLVEAGASLMKTDVQGDTPKNRAEKAHDAELAAYLENRQHYQMIQREDQETAV</sequence>
<keyword evidence="8" id="KW-0963">Cytoplasm</keyword>
<keyword evidence="12" id="KW-0677">Repeat</keyword>
<evidence type="ECO:0000256" key="5">
    <source>
        <dbReference type="ARBA" id="ARBA00005175"/>
    </source>
</evidence>
<comment type="catalytic activity">
    <reaction evidence="38">
        <text>1-octadecanoyl-2-(9Z-octadecenoyl)-sn-glycerol + ATP = 1-octadecanoyl-2-(9Z-octadecenoyl)-sn-glycero-3-phosphate + ADP + H(+)</text>
        <dbReference type="Rhea" id="RHEA:43424"/>
        <dbReference type="ChEBI" id="CHEBI:15378"/>
        <dbReference type="ChEBI" id="CHEBI:30616"/>
        <dbReference type="ChEBI" id="CHEBI:74560"/>
        <dbReference type="ChEBI" id="CHEBI:75468"/>
        <dbReference type="ChEBI" id="CHEBI:456216"/>
    </reaction>
    <physiologicalReaction direction="left-to-right" evidence="38">
        <dbReference type="Rhea" id="RHEA:43425"/>
    </physiologicalReaction>
</comment>
<dbReference type="Pfam" id="PF00609">
    <property type="entry name" value="DAGK_acc"/>
    <property type="match status" value="1"/>
</dbReference>
<keyword evidence="18 42" id="KW-0040">ANK repeat</keyword>
<dbReference type="Pfam" id="PF00781">
    <property type="entry name" value="DAGK_cat"/>
    <property type="match status" value="1"/>
</dbReference>
<comment type="catalytic activity">
    <reaction evidence="31">
        <text>1-O-alkyl-2-acyl-sn-glycerol + ATP = 1-O-alkyl-2-acyl-sn-glycero-3-phosphate + ADP + H(+)</text>
        <dbReference type="Rhea" id="RHEA:44072"/>
        <dbReference type="ChEBI" id="CHEBI:15378"/>
        <dbReference type="ChEBI" id="CHEBI:30616"/>
        <dbReference type="ChEBI" id="CHEBI:52595"/>
        <dbReference type="ChEBI" id="CHEBI:73332"/>
        <dbReference type="ChEBI" id="CHEBI:456216"/>
    </reaction>
    <physiologicalReaction direction="left-to-right" evidence="31">
        <dbReference type="Rhea" id="RHEA:44073"/>
    </physiologicalReaction>
</comment>
<comment type="catalytic activity">
    <reaction evidence="34">
        <text>1-(9Z-octadecenoyl)-2-hexadecanoyl-sn-glycerol + ATP = 1-(9Z)-octadecenoyl-2-hexadecanoyl-sn-glycero-3-phosphate + ADP + H(+)</text>
        <dbReference type="Rhea" id="RHEA:43420"/>
        <dbReference type="ChEBI" id="CHEBI:15378"/>
        <dbReference type="ChEBI" id="CHEBI:30616"/>
        <dbReference type="ChEBI" id="CHEBI:74551"/>
        <dbReference type="ChEBI" id="CHEBI:75447"/>
        <dbReference type="ChEBI" id="CHEBI:456216"/>
    </reaction>
    <physiologicalReaction direction="left-to-right" evidence="34">
        <dbReference type="Rhea" id="RHEA:43421"/>
    </physiologicalReaction>
</comment>
<comment type="catalytic activity">
    <reaction evidence="36">
        <text>1-octadecanoyl-2-(4Z,7Z,10Z,13Z,16Z,19Z-docosahexaenoyl)-sn-glycerol + ATP = 1-octadecanoyl-2-(4Z,7Z,10Z,13Z,16Z,19Z-docosahexaenoyl)-sn-glycero-3-phosphate + ADP + H(+)</text>
        <dbReference type="Rhea" id="RHEA:40359"/>
        <dbReference type="ChEBI" id="CHEBI:15378"/>
        <dbReference type="ChEBI" id="CHEBI:30616"/>
        <dbReference type="ChEBI" id="CHEBI:77129"/>
        <dbReference type="ChEBI" id="CHEBI:77130"/>
        <dbReference type="ChEBI" id="CHEBI:456216"/>
    </reaction>
    <physiologicalReaction direction="left-to-right" evidence="36">
        <dbReference type="Rhea" id="RHEA:40360"/>
    </physiologicalReaction>
</comment>
<protein>
    <recommendedName>
        <fullName evidence="43">Diacylglycerol kinase</fullName>
        <shortName evidence="43">DAG kinase</shortName>
        <ecNumber evidence="43">2.7.1.107</ecNumber>
    </recommendedName>
</protein>
<evidence type="ECO:0000256" key="10">
    <source>
        <dbReference type="ARBA" id="ARBA00022679"/>
    </source>
</evidence>
<keyword evidence="14" id="KW-0863">Zinc-finger</keyword>
<dbReference type="InterPro" id="IPR016064">
    <property type="entry name" value="NAD/diacylglycerol_kinase_sf"/>
</dbReference>
<keyword evidence="11" id="KW-0479">Metal-binding</keyword>
<dbReference type="Proteomes" id="UP000694558">
    <property type="component" value="Chromosome 1"/>
</dbReference>
<dbReference type="GO" id="GO:0005829">
    <property type="term" value="C:cytosol"/>
    <property type="evidence" value="ECO:0007669"/>
    <property type="project" value="UniProtKB-SubCell"/>
</dbReference>
<comment type="catalytic activity">
    <reaction evidence="40">
        <text>1-eicosanoyl-2-(5Z,8Z,11Z,14Z)-eicosatetraenoyl-sn-glycerol + ATP = 1-eicosanoyl-2-(5Z,8Z,11Z,14Z)-eicosatetraenoyl-sn-glycero-3-phosphate + ADP + H(+)</text>
        <dbReference type="Rhea" id="RHEA:40331"/>
        <dbReference type="ChEBI" id="CHEBI:15378"/>
        <dbReference type="ChEBI" id="CHEBI:30616"/>
        <dbReference type="ChEBI" id="CHEBI:77094"/>
        <dbReference type="ChEBI" id="CHEBI:87223"/>
        <dbReference type="ChEBI" id="CHEBI:456216"/>
    </reaction>
    <physiologicalReaction direction="left-to-right" evidence="40">
        <dbReference type="Rhea" id="RHEA:40332"/>
    </physiologicalReaction>
</comment>
<organism evidence="46 47">
    <name type="scientific">Scophthalmus maximus</name>
    <name type="common">Turbot</name>
    <name type="synonym">Psetta maxima</name>
    <dbReference type="NCBI Taxonomy" id="52904"/>
    <lineage>
        <taxon>Eukaryota</taxon>
        <taxon>Metazoa</taxon>
        <taxon>Chordata</taxon>
        <taxon>Craniata</taxon>
        <taxon>Vertebrata</taxon>
        <taxon>Euteleostomi</taxon>
        <taxon>Actinopterygii</taxon>
        <taxon>Neopterygii</taxon>
        <taxon>Teleostei</taxon>
        <taxon>Neoteleostei</taxon>
        <taxon>Acanthomorphata</taxon>
        <taxon>Carangaria</taxon>
        <taxon>Pleuronectiformes</taxon>
        <taxon>Pleuronectoidei</taxon>
        <taxon>Scophthalmidae</taxon>
        <taxon>Scophthalmus</taxon>
    </lineage>
</organism>
<dbReference type="PROSITE" id="PS50297">
    <property type="entry name" value="ANK_REP_REGION"/>
    <property type="match status" value="1"/>
</dbReference>
<evidence type="ECO:0000256" key="36">
    <source>
        <dbReference type="ARBA" id="ARBA00050789"/>
    </source>
</evidence>
<dbReference type="GO" id="GO:0005634">
    <property type="term" value="C:nucleus"/>
    <property type="evidence" value="ECO:0007669"/>
    <property type="project" value="UniProtKB-SubCell"/>
</dbReference>
<feature type="compositionally biased region" description="Basic residues" evidence="44">
    <location>
        <begin position="29"/>
        <end position="51"/>
    </location>
</feature>
<comment type="catalytic activity">
    <reaction evidence="35">
        <text>1,2-di-(5Z,8Z,11Z,14Z)-eicosatetraenoyl-sn-glycerol + ATP = 1,2-di-(5Z,8Z,11Z,14Z)-eicosatetraenoyl-sn-glycero-3-phosphate + ADP + H(+)</text>
        <dbReference type="Rhea" id="RHEA:40351"/>
        <dbReference type="ChEBI" id="CHEBI:15378"/>
        <dbReference type="ChEBI" id="CHEBI:30616"/>
        <dbReference type="ChEBI" id="CHEBI:77125"/>
        <dbReference type="ChEBI" id="CHEBI:77126"/>
        <dbReference type="ChEBI" id="CHEBI:456216"/>
    </reaction>
    <physiologicalReaction direction="left-to-right" evidence="35">
        <dbReference type="Rhea" id="RHEA:40352"/>
    </physiologicalReaction>
</comment>
<dbReference type="EC" id="2.7.1.107" evidence="43"/>
<dbReference type="FunFam" id="1.25.40.20:FF:000034">
    <property type="entry name" value="Diacylglycerol kinase"/>
    <property type="match status" value="1"/>
</dbReference>
<dbReference type="InterPro" id="IPR000756">
    <property type="entry name" value="Diacylglycerol_kin_accessory"/>
</dbReference>
<evidence type="ECO:0000256" key="22">
    <source>
        <dbReference type="ARBA" id="ARBA00023273"/>
    </source>
</evidence>
<evidence type="ECO:0000256" key="13">
    <source>
        <dbReference type="ARBA" id="ARBA00022741"/>
    </source>
</evidence>
<comment type="catalytic activity">
    <reaction evidence="25">
        <text>1-octadecanoyl-2-(5Z,8Z,11Z,14Z-eicosatetraenoyl)-sn-glycerol + ATP = 1-octadecanoyl-2-(5Z,8Z,11Z,14Z-eicosatetraenoyl)-sn-glycero-3-phosphate + ADP + H(+)</text>
        <dbReference type="Rhea" id="RHEA:40323"/>
        <dbReference type="ChEBI" id="CHEBI:15378"/>
        <dbReference type="ChEBI" id="CHEBI:30616"/>
        <dbReference type="ChEBI" id="CHEBI:75728"/>
        <dbReference type="ChEBI" id="CHEBI:77091"/>
        <dbReference type="ChEBI" id="CHEBI:456216"/>
    </reaction>
    <physiologicalReaction direction="left-to-right" evidence="25">
        <dbReference type="Rhea" id="RHEA:40324"/>
    </physiologicalReaction>
</comment>
<evidence type="ECO:0000256" key="42">
    <source>
        <dbReference type="PROSITE-ProRule" id="PRU00023"/>
    </source>
</evidence>
<evidence type="ECO:0000256" key="3">
    <source>
        <dbReference type="ARBA" id="ARBA00004510"/>
    </source>
</evidence>
<dbReference type="InterPro" id="IPR001206">
    <property type="entry name" value="Diacylglycerol_kinase_cat_dom"/>
</dbReference>
<dbReference type="SUPFAM" id="SSF48403">
    <property type="entry name" value="Ankyrin repeat"/>
    <property type="match status" value="1"/>
</dbReference>
<comment type="similarity">
    <text evidence="6 43">Belongs to the eukaryotic diacylglycerol kinase family.</text>
</comment>
<comment type="catalytic activity">
    <reaction evidence="23">
        <text>1,2-di-(9Z-octadecenoyl)-sn-glycerol + ATP = 1,2-di-(9Z-octadecenoyl)-sn-glycero-3-phosphate + ADP + H(+)</text>
        <dbReference type="Rhea" id="RHEA:40327"/>
        <dbReference type="ChEBI" id="CHEBI:15378"/>
        <dbReference type="ChEBI" id="CHEBI:30616"/>
        <dbReference type="ChEBI" id="CHEBI:52333"/>
        <dbReference type="ChEBI" id="CHEBI:74546"/>
        <dbReference type="ChEBI" id="CHEBI:456216"/>
    </reaction>
    <physiologicalReaction direction="left-to-right" evidence="23">
        <dbReference type="Rhea" id="RHEA:40328"/>
    </physiologicalReaction>
</comment>
<evidence type="ECO:0000256" key="29">
    <source>
        <dbReference type="ARBA" id="ARBA00034636"/>
    </source>
</evidence>
<dbReference type="Gene3D" id="2.60.200.40">
    <property type="match status" value="1"/>
</dbReference>
<evidence type="ECO:0000256" key="27">
    <source>
        <dbReference type="ARBA" id="ARBA00034614"/>
    </source>
</evidence>
<comment type="catalytic activity">
    <reaction evidence="37">
        <text>1-hexadecanoyl-2-(5Z,8Z,11Z,14Z-eicosatetraenoyl)-sn-glycerol + ATP = 1-hexadecanoyl-2-(5Z,8Z,11Z,14Z-eicosatetraenoyl)-sn-glycero-3-phosphate + ADP + H(+)</text>
        <dbReference type="Rhea" id="RHEA:40335"/>
        <dbReference type="ChEBI" id="CHEBI:15378"/>
        <dbReference type="ChEBI" id="CHEBI:30616"/>
        <dbReference type="ChEBI" id="CHEBI:72864"/>
        <dbReference type="ChEBI" id="CHEBI:77096"/>
        <dbReference type="ChEBI" id="CHEBI:456216"/>
    </reaction>
    <physiologicalReaction direction="left-to-right" evidence="37">
        <dbReference type="Rhea" id="RHEA:40336"/>
    </physiologicalReaction>
</comment>
<evidence type="ECO:0000256" key="25">
    <source>
        <dbReference type="ARBA" id="ARBA00023400"/>
    </source>
</evidence>
<evidence type="ECO:0000313" key="46">
    <source>
        <dbReference type="Ensembl" id="ENSSMAP00000069201.1"/>
    </source>
</evidence>